<proteinExistence type="predicted"/>
<dbReference type="Proteomes" id="UP000632138">
    <property type="component" value="Unassembled WGS sequence"/>
</dbReference>
<dbReference type="SUPFAM" id="SSF52540">
    <property type="entry name" value="P-loop containing nucleoside triphosphate hydrolases"/>
    <property type="match status" value="1"/>
</dbReference>
<evidence type="ECO:0000313" key="3">
    <source>
        <dbReference type="Proteomes" id="UP000632138"/>
    </source>
</evidence>
<keyword evidence="3" id="KW-1185">Reference proteome</keyword>
<gene>
    <name evidence="2" type="ORF">JIG36_23155</name>
</gene>
<name>A0ABS2AF52_9ACTN</name>
<dbReference type="InterPro" id="IPR007111">
    <property type="entry name" value="NACHT_NTPase"/>
</dbReference>
<dbReference type="InterPro" id="IPR027417">
    <property type="entry name" value="P-loop_NTPase"/>
</dbReference>
<reference evidence="2 3" key="1">
    <citation type="submission" date="2021-01" db="EMBL/GenBank/DDBJ databases">
        <title>Actinoplanes sp. nov. LDG1-06 isolated from lichen.</title>
        <authorList>
            <person name="Saeng-In P."/>
            <person name="Phongsopitanun W."/>
            <person name="Kanchanasin P."/>
            <person name="Yuki M."/>
            <person name="Kudo T."/>
            <person name="Ohkuma M."/>
            <person name="Tanasupawat S."/>
        </authorList>
    </citation>
    <scope>NUCLEOTIDE SEQUENCE [LARGE SCALE GENOMIC DNA]</scope>
    <source>
        <strain evidence="2 3">LDG1-06</strain>
    </source>
</reference>
<evidence type="ECO:0000313" key="2">
    <source>
        <dbReference type="EMBL" id="MBM2618461.1"/>
    </source>
</evidence>
<accession>A0ABS2AF52</accession>
<dbReference type="RefSeq" id="WP_203378466.1">
    <property type="nucleotide sequence ID" value="NZ_JAENHP010000007.1"/>
</dbReference>
<dbReference type="Pfam" id="PF05729">
    <property type="entry name" value="NACHT"/>
    <property type="match status" value="1"/>
</dbReference>
<comment type="caution">
    <text evidence="2">The sequence shown here is derived from an EMBL/GenBank/DDBJ whole genome shotgun (WGS) entry which is preliminary data.</text>
</comment>
<dbReference type="Gene3D" id="3.40.50.300">
    <property type="entry name" value="P-loop containing nucleotide triphosphate hydrolases"/>
    <property type="match status" value="1"/>
</dbReference>
<feature type="domain" description="NACHT" evidence="1">
    <location>
        <begin position="88"/>
        <end position="184"/>
    </location>
</feature>
<organism evidence="2 3">
    <name type="scientific">Paractinoplanes ovalisporus</name>
    <dbReference type="NCBI Taxonomy" id="2810368"/>
    <lineage>
        <taxon>Bacteria</taxon>
        <taxon>Bacillati</taxon>
        <taxon>Actinomycetota</taxon>
        <taxon>Actinomycetes</taxon>
        <taxon>Micromonosporales</taxon>
        <taxon>Micromonosporaceae</taxon>
        <taxon>Paractinoplanes</taxon>
    </lineage>
</organism>
<sequence length="377" mass="40560">MSPPFLPAVLRRLSPPFLPAVLRRLSPPFLPAVPRPFSPPFLPPALRLLRPREPIEQQLSFGEAIWTSREYADKAAGLLAVTGTWRAVVYGAPGSGKSVFAAMAAQGLAGDGAEVVPLVFSLSTRRHPDDLSAWLNRRLPQAYPELRHVSAAGPGGRVARLVRSGRYLFVLDGLDEMPRRMRRWALEEVGLLFGPDDPVVLLTADAGLDNPLPLAGAQHIGIEPAPPGAVADYLDALGRFERPNLAGATAGFDTLAKIVRSDPGGPVAALLSRPLDLSLTVQAMSRGLLWPSDLADCLLVGGLAGAREVLLALEVAGVVGRRWDSRRLGRLARRMREAGVPPSRGLESLVDAGLLRREGRLYLFRHAEIGDFVATLV</sequence>
<dbReference type="EMBL" id="JAENHP010000007">
    <property type="protein sequence ID" value="MBM2618461.1"/>
    <property type="molecule type" value="Genomic_DNA"/>
</dbReference>
<evidence type="ECO:0000259" key="1">
    <source>
        <dbReference type="Pfam" id="PF05729"/>
    </source>
</evidence>
<protein>
    <submittedName>
        <fullName evidence="2">NACHT domain-containing protein</fullName>
    </submittedName>
</protein>